<accession>D7MHV9</accession>
<evidence type="ECO:0000313" key="2">
    <source>
        <dbReference type="Proteomes" id="UP000008694"/>
    </source>
</evidence>
<dbReference type="EMBL" id="GL348719">
    <property type="protein sequence ID" value="EFH44698.1"/>
    <property type="molecule type" value="Genomic_DNA"/>
</dbReference>
<organism evidence="2">
    <name type="scientific">Arabidopsis lyrata subsp. lyrata</name>
    <name type="common">Lyre-leaved rock-cress</name>
    <dbReference type="NCBI Taxonomy" id="81972"/>
    <lineage>
        <taxon>Eukaryota</taxon>
        <taxon>Viridiplantae</taxon>
        <taxon>Streptophyta</taxon>
        <taxon>Embryophyta</taxon>
        <taxon>Tracheophyta</taxon>
        <taxon>Spermatophyta</taxon>
        <taxon>Magnoliopsida</taxon>
        <taxon>eudicotyledons</taxon>
        <taxon>Gunneridae</taxon>
        <taxon>Pentapetalae</taxon>
        <taxon>rosids</taxon>
        <taxon>malvids</taxon>
        <taxon>Brassicales</taxon>
        <taxon>Brassicaceae</taxon>
        <taxon>Camelineae</taxon>
        <taxon>Arabidopsis</taxon>
    </lineage>
</organism>
<proteinExistence type="predicted"/>
<dbReference type="Proteomes" id="UP000008694">
    <property type="component" value="Unassembled WGS sequence"/>
</dbReference>
<protein>
    <submittedName>
        <fullName evidence="1">Uncharacterized protein</fullName>
    </submittedName>
</protein>
<evidence type="ECO:0000313" key="1">
    <source>
        <dbReference type="EMBL" id="EFH44698.1"/>
    </source>
</evidence>
<sequence length="108" mass="12161">MVPLTLIQAADSKGAGSVFDVAIVSSRSNSCKKHCFIGVEKMLLYYTRKMKKIDRCSQLFLKILYTVLISNLRHNSWSDASFFSFPYQCCLCIAFFEGTKPRESVSGS</sequence>
<gene>
    <name evidence="1" type="ORF">ARALYDRAFT_915709</name>
</gene>
<dbReference type="Gramene" id="scaffold_703451.1">
    <property type="protein sequence ID" value="scaffold_703451.1"/>
    <property type="gene ID" value="scaffold_703451.1"/>
</dbReference>
<name>D7MHV9_ARALL</name>
<keyword evidence="2" id="KW-1185">Reference proteome</keyword>
<reference evidence="2" key="1">
    <citation type="journal article" date="2011" name="Nat. Genet.">
        <title>The Arabidopsis lyrata genome sequence and the basis of rapid genome size change.</title>
        <authorList>
            <person name="Hu T.T."/>
            <person name="Pattyn P."/>
            <person name="Bakker E.G."/>
            <person name="Cao J."/>
            <person name="Cheng J.-F."/>
            <person name="Clark R.M."/>
            <person name="Fahlgren N."/>
            <person name="Fawcett J.A."/>
            <person name="Grimwood J."/>
            <person name="Gundlach H."/>
            <person name="Haberer G."/>
            <person name="Hollister J.D."/>
            <person name="Ossowski S."/>
            <person name="Ottilar R.P."/>
            <person name="Salamov A.A."/>
            <person name="Schneeberger K."/>
            <person name="Spannagl M."/>
            <person name="Wang X."/>
            <person name="Yang L."/>
            <person name="Nasrallah M.E."/>
            <person name="Bergelson J."/>
            <person name="Carrington J.C."/>
            <person name="Gaut B.S."/>
            <person name="Schmutz J."/>
            <person name="Mayer K.F.X."/>
            <person name="Van de Peer Y."/>
            <person name="Grigoriev I.V."/>
            <person name="Nordborg M."/>
            <person name="Weigel D."/>
            <person name="Guo Y.-L."/>
        </authorList>
    </citation>
    <scope>NUCLEOTIDE SEQUENCE [LARGE SCALE GENOMIC DNA]</scope>
    <source>
        <strain evidence="2">cv. MN47</strain>
    </source>
</reference>
<dbReference type="AlphaFoldDB" id="D7MHV9"/>
<dbReference type="HOGENOM" id="CLU_2200546_0_0_1"/>